<feature type="region of interest" description="Disordered" evidence="1">
    <location>
        <begin position="39"/>
        <end position="87"/>
    </location>
</feature>
<feature type="compositionally biased region" description="Polar residues" evidence="1">
    <location>
        <begin position="239"/>
        <end position="250"/>
    </location>
</feature>
<dbReference type="KEGG" id="cfus:CYFUS_007201"/>
<proteinExistence type="predicted"/>
<feature type="region of interest" description="Disordered" evidence="1">
    <location>
        <begin position="237"/>
        <end position="259"/>
    </location>
</feature>
<dbReference type="PROSITE" id="PS51257">
    <property type="entry name" value="PROKAR_LIPOPROTEIN"/>
    <property type="match status" value="1"/>
</dbReference>
<dbReference type="AlphaFoldDB" id="A0A250JEB2"/>
<evidence type="ECO:0000313" key="2">
    <source>
        <dbReference type="EMBL" id="ATB41731.1"/>
    </source>
</evidence>
<feature type="compositionally biased region" description="Pro residues" evidence="1">
    <location>
        <begin position="41"/>
        <end position="51"/>
    </location>
</feature>
<evidence type="ECO:0000313" key="3">
    <source>
        <dbReference type="Proteomes" id="UP000217257"/>
    </source>
</evidence>
<gene>
    <name evidence="2" type="ORF">CYFUS_007201</name>
</gene>
<feature type="compositionally biased region" description="Low complexity" evidence="1">
    <location>
        <begin position="52"/>
        <end position="79"/>
    </location>
</feature>
<name>A0A250JEB2_9BACT</name>
<organism evidence="2 3">
    <name type="scientific">Cystobacter fuscus</name>
    <dbReference type="NCBI Taxonomy" id="43"/>
    <lineage>
        <taxon>Bacteria</taxon>
        <taxon>Pseudomonadati</taxon>
        <taxon>Myxococcota</taxon>
        <taxon>Myxococcia</taxon>
        <taxon>Myxococcales</taxon>
        <taxon>Cystobacterineae</taxon>
        <taxon>Archangiaceae</taxon>
        <taxon>Cystobacter</taxon>
    </lineage>
</organism>
<sequence>MRRLSFPSRLPMLQVRRSGSLFTPVLLFVLGACQEKSTAAPRPPVEAPPVAPVAAAAAPDAGAPGATASPRPEEPAAASHTFSRLKGSPRPAWFLCDGTNRPRIAVVERDEGGSTATLTWVEKRKGAPSTQQTYALGEVSPGAGQRFYPLLQDGKEAGNLHAVNPGMLPEPDRALIPPFVSLQAGGVDLSCRWMLGVRVMGFDGTRSVLVTQEANGFTYQSFDFTAAAKAKQTRVEGYGQTTPASQTVQGGTEERTPDGSIFTFRNEGYTYVLRAGGEASLEVLKDGRSVQRSDLLAWTYAPPPR</sequence>
<evidence type="ECO:0000256" key="1">
    <source>
        <dbReference type="SAM" id="MobiDB-lite"/>
    </source>
</evidence>
<dbReference type="EMBL" id="CP022098">
    <property type="protein sequence ID" value="ATB41731.1"/>
    <property type="molecule type" value="Genomic_DNA"/>
</dbReference>
<dbReference type="Proteomes" id="UP000217257">
    <property type="component" value="Chromosome"/>
</dbReference>
<protein>
    <recommendedName>
        <fullName evidence="4">Lipoprotein</fullName>
    </recommendedName>
</protein>
<evidence type="ECO:0008006" key="4">
    <source>
        <dbReference type="Google" id="ProtNLM"/>
    </source>
</evidence>
<reference evidence="2 3" key="1">
    <citation type="submission" date="2017-06" db="EMBL/GenBank/DDBJ databases">
        <title>Sequencing and comparative analysis of myxobacterial genomes.</title>
        <authorList>
            <person name="Rupp O."/>
            <person name="Goesmann A."/>
            <person name="Sogaard-Andersen L."/>
        </authorList>
    </citation>
    <scope>NUCLEOTIDE SEQUENCE [LARGE SCALE GENOMIC DNA]</scope>
    <source>
        <strain evidence="2 3">DSM 52655</strain>
    </source>
</reference>
<accession>A0A250JEB2</accession>